<keyword evidence="3" id="KW-1185">Reference proteome</keyword>
<dbReference type="PROSITE" id="PS51186">
    <property type="entry name" value="GNAT"/>
    <property type="match status" value="1"/>
</dbReference>
<gene>
    <name evidence="2" type="ORF">GW534_08290</name>
</gene>
<reference evidence="2 3" key="1">
    <citation type="submission" date="2020-01" db="EMBL/GenBank/DDBJ databases">
        <title>A novel Bacillus sp. from Pasinler.</title>
        <authorList>
            <person name="Adiguzel A."/>
            <person name="Ay H."/>
            <person name="Baltaci M.O."/>
        </authorList>
    </citation>
    <scope>NUCLEOTIDE SEQUENCE [LARGE SCALE GENOMIC DNA]</scope>
    <source>
        <strain evidence="2 3">P1</strain>
    </source>
</reference>
<proteinExistence type="predicted"/>
<name>A0ABX0A5H4_9BACI</name>
<evidence type="ECO:0000313" key="2">
    <source>
        <dbReference type="EMBL" id="NCU17754.1"/>
    </source>
</evidence>
<evidence type="ECO:0000313" key="3">
    <source>
        <dbReference type="Proteomes" id="UP000743899"/>
    </source>
</evidence>
<protein>
    <submittedName>
        <fullName evidence="2">GNAT family N-acetyltransferase</fullName>
    </submittedName>
</protein>
<evidence type="ECO:0000259" key="1">
    <source>
        <dbReference type="PROSITE" id="PS51186"/>
    </source>
</evidence>
<dbReference type="Pfam" id="PF00583">
    <property type="entry name" value="Acetyltransf_1"/>
    <property type="match status" value="1"/>
</dbReference>
<sequence>MIIRESTINDAEKLLQMLQQLDRETKFMLFEPGERKLTVAEMEKSLEAIRKSNSLQLVVEYEDKIVGFLMARRGTLQRNKHCAYIVIGILEKYQDKKLGQRLFEKMEEWAKETGIKRLELTVMTHNKAAINLYEKMGFTKEGIKAKSLLVDGKLVDEYYMAKLLP</sequence>
<comment type="caution">
    <text evidence="2">The sequence shown here is derived from an EMBL/GenBank/DDBJ whole genome shotgun (WGS) entry which is preliminary data.</text>
</comment>
<accession>A0ABX0A5H4</accession>
<dbReference type="SUPFAM" id="SSF55729">
    <property type="entry name" value="Acyl-CoA N-acyltransferases (Nat)"/>
    <property type="match status" value="1"/>
</dbReference>
<dbReference type="InterPro" id="IPR000182">
    <property type="entry name" value="GNAT_dom"/>
</dbReference>
<dbReference type="CDD" id="cd04301">
    <property type="entry name" value="NAT_SF"/>
    <property type="match status" value="1"/>
</dbReference>
<dbReference type="EMBL" id="JAACYS010000033">
    <property type="protein sequence ID" value="NCU17754.1"/>
    <property type="molecule type" value="Genomic_DNA"/>
</dbReference>
<dbReference type="InterPro" id="IPR016181">
    <property type="entry name" value="Acyl_CoA_acyltransferase"/>
</dbReference>
<dbReference type="PANTHER" id="PTHR43415:SF3">
    <property type="entry name" value="GNAT-FAMILY ACETYLTRANSFERASE"/>
    <property type="match status" value="1"/>
</dbReference>
<dbReference type="RefSeq" id="WP_161920585.1">
    <property type="nucleotide sequence ID" value="NZ_JAACYS010000033.1"/>
</dbReference>
<dbReference type="Proteomes" id="UP000743899">
    <property type="component" value="Unassembled WGS sequence"/>
</dbReference>
<dbReference type="Gene3D" id="3.40.630.30">
    <property type="match status" value="1"/>
</dbReference>
<dbReference type="PANTHER" id="PTHR43415">
    <property type="entry name" value="SPERMIDINE N(1)-ACETYLTRANSFERASE"/>
    <property type="match status" value="1"/>
</dbReference>
<feature type="domain" description="N-acetyltransferase" evidence="1">
    <location>
        <begin position="1"/>
        <end position="165"/>
    </location>
</feature>
<organism evidence="2 3">
    <name type="scientific">Pallidibacillus pasinlerensis</name>
    <dbReference type="NCBI Taxonomy" id="2703818"/>
    <lineage>
        <taxon>Bacteria</taxon>
        <taxon>Bacillati</taxon>
        <taxon>Bacillota</taxon>
        <taxon>Bacilli</taxon>
        <taxon>Bacillales</taxon>
        <taxon>Bacillaceae</taxon>
        <taxon>Pallidibacillus</taxon>
    </lineage>
</organism>